<feature type="compositionally biased region" description="Basic and acidic residues" evidence="1">
    <location>
        <begin position="1"/>
        <end position="16"/>
    </location>
</feature>
<dbReference type="PANTHER" id="PTHR12203:SF99">
    <property type="entry name" value="OS04G0534100 PROTEIN"/>
    <property type="match status" value="1"/>
</dbReference>
<name>A0ABM3IJ08_ZIZJJ</name>
<evidence type="ECO:0000256" key="1">
    <source>
        <dbReference type="SAM" id="MobiDB-lite"/>
    </source>
</evidence>
<dbReference type="Proteomes" id="UP001652623">
    <property type="component" value="Chromosome 2"/>
</dbReference>
<evidence type="ECO:0000256" key="2">
    <source>
        <dbReference type="SAM" id="Phobius"/>
    </source>
</evidence>
<evidence type="ECO:0000313" key="4">
    <source>
        <dbReference type="Proteomes" id="UP001652623"/>
    </source>
</evidence>
<feature type="transmembrane region" description="Helical" evidence="2">
    <location>
        <begin position="46"/>
        <end position="65"/>
    </location>
</feature>
<keyword evidence="2" id="KW-0812">Transmembrane</keyword>
<gene>
    <name evidence="5" type="primary">LOC107418577</name>
</gene>
<keyword evidence="2" id="KW-0472">Membrane</keyword>
<dbReference type="InterPro" id="IPR051091">
    <property type="entry name" value="O-Glucosyltr/Glycosyltrsf_90"/>
</dbReference>
<dbReference type="PANTHER" id="PTHR12203">
    <property type="entry name" value="KDEL LYS-ASP-GLU-LEU CONTAINING - RELATED"/>
    <property type="match status" value="1"/>
</dbReference>
<feature type="domain" description="Glycosyl transferase CAP10" evidence="3">
    <location>
        <begin position="210"/>
        <end position="459"/>
    </location>
</feature>
<evidence type="ECO:0000313" key="5">
    <source>
        <dbReference type="RefSeq" id="XP_048329476.1"/>
    </source>
</evidence>
<evidence type="ECO:0000259" key="3">
    <source>
        <dbReference type="SMART" id="SM00672"/>
    </source>
</evidence>
<keyword evidence="2" id="KW-1133">Transmembrane helix</keyword>
<accession>A0ABM3IJ08</accession>
<protein>
    <submittedName>
        <fullName evidence="5">Uncharacterized protein LOC107418577</fullName>
    </submittedName>
</protein>
<sequence length="540" mass="63041">MAKGVVGDDDHDHEDQEQNSFGSRMTKNSMQGFKDSILQPLMKSPTFFFLVLLLVGGFASTYLLNIPILTRSTLRPFLTTKNTSHKCHQQKTKIPKNSTQGIEIALNCTKYTQTRTCPSKTAHNSRQDPSCTSEPSTCPEYFGWIYEDLRPWSHTGISREMIEKARARSHFKLVIVNGKAYVERYDRAFQTRDLFTWWGVAQLLRRYPGKVPDLELVFNCHDWPVFFAKDYLQANATDPPTLFGFCGDGDTVDLAFPDWSYWGWPEINIKPWVSLLKDLEEGNKRMRWVDREPYAYWKGNPGYAQVRRDLMKCNPTDKQDWYARLYKQDWRRESKEGFKNSDLASQCTHRFKIYVEGNAWSVSQKYILACDSLTLAINPRYYDFFSRGLKPLQHYWPIKVNDKCRSIKHAVHWGNTHQKEAQNIGKAAIEFIKEELNMDNVYDYMFHLLNEYAKLLRFKPTIPQKAFELCLESMFCPANELEKKYMMDSMVKDPAGTDPCTMPPPFAPSSLFSVLEKKVDSLKQVDMLEKNYWENQNKQK</sequence>
<feature type="region of interest" description="Disordered" evidence="1">
    <location>
        <begin position="1"/>
        <end position="27"/>
    </location>
</feature>
<keyword evidence="4" id="KW-1185">Reference proteome</keyword>
<dbReference type="InterPro" id="IPR006598">
    <property type="entry name" value="CAP10"/>
</dbReference>
<proteinExistence type="predicted"/>
<dbReference type="GeneID" id="107418577"/>
<reference evidence="4" key="1">
    <citation type="submission" date="2025-05" db="UniProtKB">
        <authorList>
            <consortium name="RefSeq"/>
        </authorList>
    </citation>
    <scope>NUCLEOTIDE SEQUENCE [LARGE SCALE GENOMIC DNA]</scope>
</reference>
<dbReference type="RefSeq" id="XP_048329476.1">
    <property type="nucleotide sequence ID" value="XM_048473519.2"/>
</dbReference>
<reference evidence="5" key="2">
    <citation type="submission" date="2025-08" db="UniProtKB">
        <authorList>
            <consortium name="RefSeq"/>
        </authorList>
    </citation>
    <scope>IDENTIFICATION</scope>
    <source>
        <tissue evidence="5">Seedling</tissue>
    </source>
</reference>
<organism evidence="4 5">
    <name type="scientific">Ziziphus jujuba</name>
    <name type="common">Chinese jujube</name>
    <name type="synonym">Ziziphus sativa</name>
    <dbReference type="NCBI Taxonomy" id="326968"/>
    <lineage>
        <taxon>Eukaryota</taxon>
        <taxon>Viridiplantae</taxon>
        <taxon>Streptophyta</taxon>
        <taxon>Embryophyta</taxon>
        <taxon>Tracheophyta</taxon>
        <taxon>Spermatophyta</taxon>
        <taxon>Magnoliopsida</taxon>
        <taxon>eudicotyledons</taxon>
        <taxon>Gunneridae</taxon>
        <taxon>Pentapetalae</taxon>
        <taxon>rosids</taxon>
        <taxon>fabids</taxon>
        <taxon>Rosales</taxon>
        <taxon>Rhamnaceae</taxon>
        <taxon>Paliureae</taxon>
        <taxon>Ziziphus</taxon>
    </lineage>
</organism>
<dbReference type="SMART" id="SM00672">
    <property type="entry name" value="CAP10"/>
    <property type="match status" value="1"/>
</dbReference>
<dbReference type="Pfam" id="PF05686">
    <property type="entry name" value="Glyco_transf_90"/>
    <property type="match status" value="1"/>
</dbReference>